<dbReference type="AlphaFoldDB" id="A0A3M2LL89"/>
<keyword evidence="2" id="KW-1185">Reference proteome</keyword>
<evidence type="ECO:0000313" key="2">
    <source>
        <dbReference type="Proteomes" id="UP000282674"/>
    </source>
</evidence>
<dbReference type="EMBL" id="RFFG01000090">
    <property type="protein sequence ID" value="RMI38222.1"/>
    <property type="molecule type" value="Genomic_DNA"/>
</dbReference>
<comment type="caution">
    <text evidence="1">The sequence shown here is derived from an EMBL/GenBank/DDBJ whole genome shotgun (WGS) entry which is preliminary data.</text>
</comment>
<evidence type="ECO:0000313" key="1">
    <source>
        <dbReference type="EMBL" id="RMI38222.1"/>
    </source>
</evidence>
<accession>A0A3M2LL89</accession>
<sequence length="306" mass="34242">MEMSSQLYEELRRLCRGRGLLTAHLDDSVGPLLRGLAEGRDALAALLVAKTDSLPEDLRDAARAALALHPEATQRFLRERLDWLAEHLQRDARTARRRYEEALLLLAESLEREQPAEPTDRPAEWHPELVRTLVRLDVPGIEVLEERTIVVRDGTVDQITLAMSLPAATPGASPLELGADVLFGARLAGRARPSASHFHFILDLPRKLRAGDRHTWAMRFTLSPGDPLAPHYALTPFGRCDAGTVRVRFAPGHPPRRLWLLDGVPPRVIDDAPRDLPVVELDGVGEAYRHFDRLTPGVGYGFRWEF</sequence>
<proteinExistence type="predicted"/>
<dbReference type="Proteomes" id="UP000282674">
    <property type="component" value="Unassembled WGS sequence"/>
</dbReference>
<protein>
    <submittedName>
        <fullName evidence="1">Uncharacterized protein</fullName>
    </submittedName>
</protein>
<organism evidence="1 2">
    <name type="scientific">Actinomadura harenae</name>
    <dbReference type="NCBI Taxonomy" id="2483351"/>
    <lineage>
        <taxon>Bacteria</taxon>
        <taxon>Bacillati</taxon>
        <taxon>Actinomycetota</taxon>
        <taxon>Actinomycetes</taxon>
        <taxon>Streptosporangiales</taxon>
        <taxon>Thermomonosporaceae</taxon>
        <taxon>Actinomadura</taxon>
    </lineage>
</organism>
<reference evidence="1 2" key="1">
    <citation type="submission" date="2018-10" db="EMBL/GenBank/DDBJ databases">
        <title>Isolation from soil.</title>
        <authorList>
            <person name="Hu J."/>
        </authorList>
    </citation>
    <scope>NUCLEOTIDE SEQUENCE [LARGE SCALE GENOMIC DNA]</scope>
    <source>
        <strain evidence="1 2">NEAU-Ht49</strain>
    </source>
</reference>
<gene>
    <name evidence="1" type="ORF">EBO15_33660</name>
</gene>
<name>A0A3M2LL89_9ACTN</name>